<dbReference type="AlphaFoldDB" id="A0AAV8ZYP0"/>
<gene>
    <name evidence="2" type="ORF">QJS04_geneDACA019607</name>
</gene>
<evidence type="ECO:0000313" key="3">
    <source>
        <dbReference type="Proteomes" id="UP001179952"/>
    </source>
</evidence>
<accession>A0AAV8ZYP0</accession>
<name>A0AAV8ZYP0_ACOGR</name>
<organism evidence="2 3">
    <name type="scientific">Acorus gramineus</name>
    <name type="common">Dwarf sweet flag</name>
    <dbReference type="NCBI Taxonomy" id="55184"/>
    <lineage>
        <taxon>Eukaryota</taxon>
        <taxon>Viridiplantae</taxon>
        <taxon>Streptophyta</taxon>
        <taxon>Embryophyta</taxon>
        <taxon>Tracheophyta</taxon>
        <taxon>Spermatophyta</taxon>
        <taxon>Magnoliopsida</taxon>
        <taxon>Liliopsida</taxon>
        <taxon>Acoraceae</taxon>
        <taxon>Acorus</taxon>
    </lineage>
</organism>
<keyword evidence="3" id="KW-1185">Reference proteome</keyword>
<comment type="caution">
    <text evidence="2">The sequence shown here is derived from an EMBL/GenBank/DDBJ whole genome shotgun (WGS) entry which is preliminary data.</text>
</comment>
<evidence type="ECO:0000256" key="1">
    <source>
        <dbReference type="SAM" id="MobiDB-lite"/>
    </source>
</evidence>
<dbReference type="EMBL" id="JAUJYN010000110">
    <property type="protein sequence ID" value="KAK1256565.1"/>
    <property type="molecule type" value="Genomic_DNA"/>
</dbReference>
<feature type="region of interest" description="Disordered" evidence="1">
    <location>
        <begin position="1"/>
        <end position="64"/>
    </location>
</feature>
<reference evidence="2" key="2">
    <citation type="submission" date="2023-06" db="EMBL/GenBank/DDBJ databases">
        <authorList>
            <person name="Ma L."/>
            <person name="Liu K.-W."/>
            <person name="Li Z."/>
            <person name="Hsiao Y.-Y."/>
            <person name="Qi Y."/>
            <person name="Fu T."/>
            <person name="Tang G."/>
            <person name="Zhang D."/>
            <person name="Sun W.-H."/>
            <person name="Liu D.-K."/>
            <person name="Li Y."/>
            <person name="Chen G.-Z."/>
            <person name="Liu X.-D."/>
            <person name="Liao X.-Y."/>
            <person name="Jiang Y.-T."/>
            <person name="Yu X."/>
            <person name="Hao Y."/>
            <person name="Huang J."/>
            <person name="Zhao X.-W."/>
            <person name="Ke S."/>
            <person name="Chen Y.-Y."/>
            <person name="Wu W.-L."/>
            <person name="Hsu J.-L."/>
            <person name="Lin Y.-F."/>
            <person name="Huang M.-D."/>
            <person name="Li C.-Y."/>
            <person name="Huang L."/>
            <person name="Wang Z.-W."/>
            <person name="Zhao X."/>
            <person name="Zhong W.-Y."/>
            <person name="Peng D.-H."/>
            <person name="Ahmad S."/>
            <person name="Lan S."/>
            <person name="Zhang J.-S."/>
            <person name="Tsai W.-C."/>
            <person name="Van De Peer Y."/>
            <person name="Liu Z.-J."/>
        </authorList>
    </citation>
    <scope>NUCLEOTIDE SEQUENCE</scope>
    <source>
        <strain evidence="2">SCP</strain>
        <tissue evidence="2">Leaves</tissue>
    </source>
</reference>
<dbReference type="Proteomes" id="UP001179952">
    <property type="component" value="Unassembled WGS sequence"/>
</dbReference>
<protein>
    <submittedName>
        <fullName evidence="2">Uncharacterized protein</fullName>
    </submittedName>
</protein>
<sequence>MPNRNITAIRKTNETPFFNNKESQNSAKKLKEFHPKSKDPPQNKTKKKKPPKNTIPTNQQKTHL</sequence>
<proteinExistence type="predicted"/>
<reference evidence="2" key="1">
    <citation type="journal article" date="2023" name="Nat. Commun.">
        <title>Diploid and tetraploid genomes of Acorus and the evolution of monocots.</title>
        <authorList>
            <person name="Ma L."/>
            <person name="Liu K.W."/>
            <person name="Li Z."/>
            <person name="Hsiao Y.Y."/>
            <person name="Qi Y."/>
            <person name="Fu T."/>
            <person name="Tang G.D."/>
            <person name="Zhang D."/>
            <person name="Sun W.H."/>
            <person name="Liu D.K."/>
            <person name="Li Y."/>
            <person name="Chen G.Z."/>
            <person name="Liu X.D."/>
            <person name="Liao X.Y."/>
            <person name="Jiang Y.T."/>
            <person name="Yu X."/>
            <person name="Hao Y."/>
            <person name="Huang J."/>
            <person name="Zhao X.W."/>
            <person name="Ke S."/>
            <person name="Chen Y.Y."/>
            <person name="Wu W.L."/>
            <person name="Hsu J.L."/>
            <person name="Lin Y.F."/>
            <person name="Huang M.D."/>
            <person name="Li C.Y."/>
            <person name="Huang L."/>
            <person name="Wang Z.W."/>
            <person name="Zhao X."/>
            <person name="Zhong W.Y."/>
            <person name="Peng D.H."/>
            <person name="Ahmad S."/>
            <person name="Lan S."/>
            <person name="Zhang J.S."/>
            <person name="Tsai W.C."/>
            <person name="Van de Peer Y."/>
            <person name="Liu Z.J."/>
        </authorList>
    </citation>
    <scope>NUCLEOTIDE SEQUENCE</scope>
    <source>
        <strain evidence="2">SCP</strain>
    </source>
</reference>
<feature type="compositionally biased region" description="Basic and acidic residues" evidence="1">
    <location>
        <begin position="29"/>
        <end position="41"/>
    </location>
</feature>
<evidence type="ECO:0000313" key="2">
    <source>
        <dbReference type="EMBL" id="KAK1256565.1"/>
    </source>
</evidence>
<feature type="compositionally biased region" description="Polar residues" evidence="1">
    <location>
        <begin position="14"/>
        <end position="27"/>
    </location>
</feature>